<dbReference type="GO" id="GO:0034220">
    <property type="term" value="P:monoatomic ion transmembrane transport"/>
    <property type="evidence" value="ECO:0007669"/>
    <property type="project" value="UniProtKB-KW"/>
</dbReference>
<feature type="transmembrane region" description="Helical" evidence="11">
    <location>
        <begin position="1968"/>
        <end position="1991"/>
    </location>
</feature>
<evidence type="ECO:0000256" key="9">
    <source>
        <dbReference type="ARBA" id="ARBA00023303"/>
    </source>
</evidence>
<feature type="transmembrane region" description="Helical" evidence="11">
    <location>
        <begin position="1118"/>
        <end position="1136"/>
    </location>
</feature>
<feature type="transmembrane region" description="Helical" evidence="11">
    <location>
        <begin position="823"/>
        <end position="843"/>
    </location>
</feature>
<keyword evidence="8 11" id="KW-0472">Membrane</keyword>
<feature type="transmembrane region" description="Helical" evidence="11">
    <location>
        <begin position="250"/>
        <end position="271"/>
    </location>
</feature>
<keyword evidence="7" id="KW-0406">Ion transport</keyword>
<dbReference type="InterPro" id="IPR031805">
    <property type="entry name" value="Piezo_TM25-28"/>
</dbReference>
<gene>
    <name evidence="17" type="ORF">HHI36_003816</name>
</gene>
<evidence type="ECO:0000313" key="17">
    <source>
        <dbReference type="EMBL" id="KAL3280583.1"/>
    </source>
</evidence>
<evidence type="ECO:0000256" key="4">
    <source>
        <dbReference type="ARBA" id="ARBA00022475"/>
    </source>
</evidence>
<feature type="region of interest" description="Disordered" evidence="10">
    <location>
        <begin position="292"/>
        <end position="313"/>
    </location>
</feature>
<proteinExistence type="inferred from homology"/>
<feature type="transmembrane region" description="Helical" evidence="11">
    <location>
        <begin position="1828"/>
        <end position="1847"/>
    </location>
</feature>
<feature type="transmembrane region" description="Helical" evidence="11">
    <location>
        <begin position="626"/>
        <end position="647"/>
    </location>
</feature>
<feature type="transmembrane region" description="Helical" evidence="11">
    <location>
        <begin position="1559"/>
        <end position="1580"/>
    </location>
</feature>
<evidence type="ECO:0000256" key="1">
    <source>
        <dbReference type="ARBA" id="ARBA00004651"/>
    </source>
</evidence>
<keyword evidence="18" id="KW-1185">Reference proteome</keyword>
<protein>
    <recommendedName>
        <fullName evidence="19">Piezo-type mechanosensitive ion channel component</fullName>
    </recommendedName>
</protein>
<feature type="domain" description="Piezo THU9 and anchor" evidence="16">
    <location>
        <begin position="1753"/>
        <end position="1990"/>
    </location>
</feature>
<keyword evidence="9" id="KW-0407">Ion channel</keyword>
<feature type="region of interest" description="Disordered" evidence="10">
    <location>
        <begin position="1336"/>
        <end position="1359"/>
    </location>
</feature>
<feature type="transmembrane region" description="Helical" evidence="11">
    <location>
        <begin position="545"/>
        <end position="562"/>
    </location>
</feature>
<dbReference type="InterPro" id="IPR056769">
    <property type="entry name" value="Piezo_TM1-24"/>
</dbReference>
<dbReference type="Proteomes" id="UP001516400">
    <property type="component" value="Unassembled WGS sequence"/>
</dbReference>
<keyword evidence="5 11" id="KW-0812">Transmembrane</keyword>
<feature type="domain" description="Piezo non-specific cation channel cap" evidence="12">
    <location>
        <begin position="2028"/>
        <end position="2335"/>
    </location>
</feature>
<feature type="transmembrane region" description="Helical" evidence="11">
    <location>
        <begin position="1373"/>
        <end position="1392"/>
    </location>
</feature>
<dbReference type="Pfam" id="PF15917">
    <property type="entry name" value="Piezo_TM25-28"/>
    <property type="match status" value="1"/>
</dbReference>
<feature type="domain" description="Piezo TM25-28" evidence="13">
    <location>
        <begin position="1039"/>
        <end position="1272"/>
    </location>
</feature>
<feature type="transmembrane region" description="Helical" evidence="11">
    <location>
        <begin position="887"/>
        <end position="905"/>
    </location>
</feature>
<feature type="transmembrane region" description="Helical" evidence="11">
    <location>
        <begin position="521"/>
        <end position="539"/>
    </location>
</feature>
<evidence type="ECO:0000259" key="16">
    <source>
        <dbReference type="Pfam" id="PF24874"/>
    </source>
</evidence>
<feature type="transmembrane region" description="Helical" evidence="11">
    <location>
        <begin position="375"/>
        <end position="393"/>
    </location>
</feature>
<feature type="transmembrane region" description="Helical" evidence="11">
    <location>
        <begin position="710"/>
        <end position="730"/>
    </location>
</feature>
<feature type="transmembrane region" description="Helical" evidence="11">
    <location>
        <begin position="455"/>
        <end position="473"/>
    </location>
</feature>
<feature type="transmembrane region" description="Helical" evidence="11">
    <location>
        <begin position="2248"/>
        <end position="2270"/>
    </location>
</feature>
<dbReference type="PANTHER" id="PTHR47049">
    <property type="entry name" value="PIEZO-TYPE MECHANOSENSITIVE ION CHANNEL HOMOLOG"/>
    <property type="match status" value="1"/>
</dbReference>
<feature type="transmembrane region" description="Helical" evidence="11">
    <location>
        <begin position="911"/>
        <end position="926"/>
    </location>
</feature>
<dbReference type="InterPro" id="IPR031334">
    <property type="entry name" value="Piezo_cap_dom"/>
</dbReference>
<evidence type="ECO:0000256" key="6">
    <source>
        <dbReference type="ARBA" id="ARBA00022989"/>
    </source>
</evidence>
<comment type="similarity">
    <text evidence="2">Belongs to the PIEZO (TC 1.A.75) family.</text>
</comment>
<reference evidence="17 18" key="1">
    <citation type="journal article" date="2021" name="BMC Biol.">
        <title>Horizontally acquired antibacterial genes associated with adaptive radiation of ladybird beetles.</title>
        <authorList>
            <person name="Li H.S."/>
            <person name="Tang X.F."/>
            <person name="Huang Y.H."/>
            <person name="Xu Z.Y."/>
            <person name="Chen M.L."/>
            <person name="Du X.Y."/>
            <person name="Qiu B.Y."/>
            <person name="Chen P.T."/>
            <person name="Zhang W."/>
            <person name="Slipinski A."/>
            <person name="Escalona H.E."/>
            <person name="Waterhouse R.M."/>
            <person name="Zwick A."/>
            <person name="Pang H."/>
        </authorList>
    </citation>
    <scope>NUCLEOTIDE SEQUENCE [LARGE SCALE GENOMIC DNA]</scope>
    <source>
        <strain evidence="17">SYSU2018</strain>
    </source>
</reference>
<feature type="transmembrane region" description="Helical" evidence="11">
    <location>
        <begin position="574"/>
        <end position="594"/>
    </location>
</feature>
<evidence type="ECO:0000256" key="7">
    <source>
        <dbReference type="ARBA" id="ARBA00023065"/>
    </source>
</evidence>
<feature type="transmembrane region" description="Helical" evidence="11">
    <location>
        <begin position="1084"/>
        <end position="1106"/>
    </location>
</feature>
<keyword evidence="6 11" id="KW-1133">Transmembrane helix</keyword>
<dbReference type="InterPro" id="IPR056768">
    <property type="entry name" value="THU_Piezo"/>
</dbReference>
<dbReference type="Pfam" id="PF12166">
    <property type="entry name" value="Piezo_cap"/>
    <property type="match status" value="1"/>
</dbReference>
<evidence type="ECO:0000256" key="10">
    <source>
        <dbReference type="SAM" id="MobiDB-lite"/>
    </source>
</evidence>
<feature type="transmembrane region" description="Helical" evidence="11">
    <location>
        <begin position="1534"/>
        <end position="1552"/>
    </location>
</feature>
<keyword evidence="4" id="KW-1003">Cell membrane</keyword>
<dbReference type="Pfam" id="PF23188">
    <property type="entry name" value="THU_Piezo1"/>
    <property type="match status" value="1"/>
</dbReference>
<feature type="domain" description="Piezo TM1-24" evidence="15">
    <location>
        <begin position="2"/>
        <end position="652"/>
    </location>
</feature>
<feature type="transmembrane region" description="Helical" evidence="11">
    <location>
        <begin position="129"/>
        <end position="151"/>
    </location>
</feature>
<feature type="transmembrane region" description="Helical" evidence="11">
    <location>
        <begin position="1795"/>
        <end position="1816"/>
    </location>
</feature>
<evidence type="ECO:0000259" key="15">
    <source>
        <dbReference type="Pfam" id="PF24871"/>
    </source>
</evidence>
<sequence length="2347" mass="271110">MFLCYFPFVPVPTSSTMAGHTGIYLKIMIVISVLTSLVQAAFQIFLVADPPYAHMLQDCDLLEKILRTVGLVKLEALPPLDVITWTYAEPLMLITSIATFWSCKKLVQEHPDDLESLGTIPKKNRKNKYLSLLTSIGRYGVLVSMCFAAIIRPSVFGGLYFLVFLSSATWWACYKKLQKKFAILLRLLLVIVFVHMMAVYAYQTQWPQELLPPDDLLARLFGLIPVFTNNCNNGTDPRKTVWVEHLWDAYAYPLALYVFYAVSIFETKLLMKPQVEIRRRASIEQSEHTPLMKGISPSRKYGSGGRKPSLIQDSVGSVTVPTDATEDIPMDQLDDDYKPTICEKVMFAFEAILQVIIKSSYIGTNIIMMTWSITYLSWITFVLLLWANLLWLVPNQRKAMLRSSPFLVLYAWFLLISAYVFCMDLTNSELPETIQKVNLGQIGFVKIRTLPFDSLAVKCLFTGMFWITLRQFMQERIAERQSSALADMVAPLQVTVGTAAGVEKEPETTTLDKFGQWFRTFLASIWIWIVAITLFFVAVTGQRMTGFRIVYMALFLIFVVTFQLSYRIWKRIMLGFWLTVIIYSMLMLIMVYTYQFDHFPDYWESIGVPLEQQADIGLERYETKQLFVRLVTPTFFVIITVIQVHYFHKEFMSIYEDASDETKSTAEVGDDESDRHREDGATSIKFNVSDLNPLSREAGRRRRLLNQVKYYWNLFFLFLELHMVKFVLFIGIFACIVQPCALNLVVIILLVMGTVLSKRMQAIGVYSCSVFLSILLLARMVYQIQYFRASDWEVTCSEGNNTNMTVNDAEWLGFSKVDNGKSLMYFIRWDIIYIITTTLWTTVQIRQLNLRIKMGIPHARVDVMFPSITRADADKDLSNFFKYIMNYGYYKFGVELCFIMTVSLIGFRMDLYALLYAIWLCGLFTLQRDTLSRIWNVFILFIAVLIPFQYCMVVGLPPSLCIIFPWDISNILQKFQEWAFLMDTISQLPAKKLLCDYLLLLFVSRQALGFKKEIQQRTMGLVYPGGSNEVIIQHSEEDNFENPVPDFITYCRSYLDVFKRTVLLSMLWLTLAVLFLAGTNRVNIFSIGYLIGAFAFLWQGSDIYLWPIPLILRRWNYLLAYNVSVITIKAGLQILGCLFMEELTDNVCWPVQLFAIGCVNKFQDNSNLVSDNIDPKCTVPREYIGLVWDGLSFTFLIMQRRIFHSYNFFHMIDEAKASTILASRGAELIEELRSKRMHEQEENEKKVLEKIKSKMDRIKASQQKIQGAAFKESNTHYLAVRSGDYYMFDDLHVEDLDPLEALPKTTLTDTAADDEPEDGRYTVGEVDDQAKSVKIQEDPVPSTSQEDGMSEMIEPDPETQEVKRKICQKIKDFFAFIYYFLDSIMISATRFLNSYTRDYRYVIRVLRREKRNMKETTNYSVGRRVGSSQVWEPTGSFHELTAMQRSTSLPHLDTKQTSSSDSDTKALASDIPQSSELGSKSISLFKIMEEEETEMSSYDQPSALRLLLAMWYILTSKSELICYLTIFLNQIESATFLSLPLPLMVFLWGTLTTPRPTKMFWITIIAYTEVIVLIKCMFQFDIIPWNKKSEVVNDPLYPPRIIGIERKANYAVWDLLLLLIVFFHRFMLKSMGLWQTSITSTSKIDPGFYKMDQDGNVEPLDHKRRKTRALSAYTDYNGQDSENIKDEDDSVANSTQLGGEEDDMNSLVRITSDRVEAADHFPESLKLAANKYTEIFRAFFIQLIQPTSRVSADVYSYMFLCDFFNFFVLLLGYTSFGTNQGEGGGVTTYLEDNKIPVLFLLMLIIQFMLIIIDRGIYLRKNLIAKIIFQYFLIIFLHLWLFVLYPTITERSFNSVLPPQLYYIVKCFYLLLAAYQIRCGYPTRILGNFLCKGYNYFNMFLFKAFLAVPFLFELRTVMDWMWTDTSMTVFDWIKMEDIFAHIFQLKCQRHCEEEYPQPRGEKKKSFAKYFMGGSILLIIIGIIWFPLVFFSLGNAVGKPNIPFDITVDLRIGPYDPVYQMSAQGNNIYQFSEEQYEDMLDAYETNRQAITFITNYESSDVAAVKLSSDSSNIWTISPPDRKRMIEEVNSDNPLTLRFNVKVSHETSKSENSNMPSVFVQIVLPAFGPDGERNPARTNLSNMLETDGNTTSPVQLMEIIPKFLKVTSNAAKPVGSMMDHISAGDAANFYRNASLNLHHMPNMSSQSDWWKLNEQCNDRNYKKYLKKLPYQDDCDGIVLYTFNDKTFPSGLSIITGGGIIGLYTTFVLLVFHYTRGYFMGQCFKIMYEDLPYIDRILQLVYDIYLVRESNEFVLEEDLFAKLIFLFRSPETLIKWTRPVEEGNPEDEENE</sequence>
<feature type="transmembrane region" description="Helical" evidence="11">
    <location>
        <begin position="405"/>
        <end position="421"/>
    </location>
</feature>
<comment type="caution">
    <text evidence="17">The sequence shown here is derived from an EMBL/GenBank/DDBJ whole genome shotgun (WGS) entry which is preliminary data.</text>
</comment>
<feature type="domain" description="Piezo transmembrane helical unit" evidence="14">
    <location>
        <begin position="1516"/>
        <end position="1635"/>
    </location>
</feature>
<evidence type="ECO:0000259" key="13">
    <source>
        <dbReference type="Pfam" id="PF15917"/>
    </source>
</evidence>
<evidence type="ECO:0000313" key="18">
    <source>
        <dbReference type="Proteomes" id="UP001516400"/>
    </source>
</evidence>
<feature type="transmembrane region" description="Helical" evidence="11">
    <location>
        <begin position="1859"/>
        <end position="1880"/>
    </location>
</feature>
<dbReference type="Pfam" id="PF24874">
    <property type="entry name" value="Piezo_THU9_anchor"/>
    <property type="match status" value="1"/>
</dbReference>
<keyword evidence="3" id="KW-0813">Transport</keyword>
<feature type="transmembrane region" description="Helical" evidence="11">
    <location>
        <begin position="181"/>
        <end position="202"/>
    </location>
</feature>
<evidence type="ECO:0000259" key="12">
    <source>
        <dbReference type="Pfam" id="PF12166"/>
    </source>
</evidence>
<comment type="subcellular location">
    <subcellularLocation>
        <location evidence="1">Cell membrane</location>
        <topology evidence="1">Multi-pass membrane protein</topology>
    </subcellularLocation>
</comment>
<feature type="transmembrane region" description="Helical" evidence="11">
    <location>
        <begin position="763"/>
        <end position="782"/>
    </location>
</feature>
<evidence type="ECO:0008006" key="19">
    <source>
        <dbReference type="Google" id="ProtNLM"/>
    </source>
</evidence>
<feature type="transmembrane region" description="Helical" evidence="11">
    <location>
        <begin position="23"/>
        <end position="48"/>
    </location>
</feature>
<dbReference type="PANTHER" id="PTHR47049:SF2">
    <property type="entry name" value="PIEZO-TYPE MECHANOSENSITIVE ION CHANNEL HOMOLOG"/>
    <property type="match status" value="1"/>
</dbReference>
<dbReference type="GO" id="GO:0005886">
    <property type="term" value="C:plasma membrane"/>
    <property type="evidence" value="ECO:0007669"/>
    <property type="project" value="UniProtKB-SubCell"/>
</dbReference>
<feature type="transmembrane region" description="Helical" evidence="11">
    <location>
        <begin position="157"/>
        <end position="174"/>
    </location>
</feature>
<accession>A0ABD2NPS3</accession>
<dbReference type="EMBL" id="JABFTP020000144">
    <property type="protein sequence ID" value="KAL3280583.1"/>
    <property type="molecule type" value="Genomic_DNA"/>
</dbReference>
<name>A0ABD2NPS3_9CUCU</name>
<evidence type="ECO:0000256" key="3">
    <source>
        <dbReference type="ARBA" id="ARBA00022448"/>
    </source>
</evidence>
<evidence type="ECO:0000259" key="14">
    <source>
        <dbReference type="Pfam" id="PF23188"/>
    </source>
</evidence>
<evidence type="ECO:0000256" key="11">
    <source>
        <dbReference type="SAM" id="Phobius"/>
    </source>
</evidence>
<feature type="transmembrane region" description="Helical" evidence="11">
    <location>
        <begin position="736"/>
        <end position="756"/>
    </location>
</feature>
<feature type="transmembrane region" description="Helical" evidence="11">
    <location>
        <begin position="938"/>
        <end position="966"/>
    </location>
</feature>
<feature type="transmembrane region" description="Helical" evidence="11">
    <location>
        <begin position="1061"/>
        <end position="1078"/>
    </location>
</feature>
<feature type="transmembrane region" description="Helical" evidence="11">
    <location>
        <begin position="1892"/>
        <end position="1911"/>
    </location>
</feature>
<dbReference type="Pfam" id="PF24871">
    <property type="entry name" value="Piezo_TM1-24"/>
    <property type="match status" value="1"/>
</dbReference>
<evidence type="ECO:0000256" key="5">
    <source>
        <dbReference type="ARBA" id="ARBA00022692"/>
    </source>
</evidence>
<organism evidence="17 18">
    <name type="scientific">Cryptolaemus montrouzieri</name>
    <dbReference type="NCBI Taxonomy" id="559131"/>
    <lineage>
        <taxon>Eukaryota</taxon>
        <taxon>Metazoa</taxon>
        <taxon>Ecdysozoa</taxon>
        <taxon>Arthropoda</taxon>
        <taxon>Hexapoda</taxon>
        <taxon>Insecta</taxon>
        <taxon>Pterygota</taxon>
        <taxon>Neoptera</taxon>
        <taxon>Endopterygota</taxon>
        <taxon>Coleoptera</taxon>
        <taxon>Polyphaga</taxon>
        <taxon>Cucujiformia</taxon>
        <taxon>Coccinelloidea</taxon>
        <taxon>Coccinellidae</taxon>
        <taxon>Scymninae</taxon>
        <taxon>Scymnini</taxon>
        <taxon>Cryptolaemus</taxon>
    </lineage>
</organism>
<dbReference type="InterPro" id="IPR027272">
    <property type="entry name" value="Piezo"/>
</dbReference>
<dbReference type="InterPro" id="IPR056770">
    <property type="entry name" value="Piezo_THU9_anchor"/>
</dbReference>
<feature type="transmembrane region" description="Helical" evidence="11">
    <location>
        <begin position="1754"/>
        <end position="1775"/>
    </location>
</feature>
<evidence type="ECO:0000256" key="8">
    <source>
        <dbReference type="ARBA" id="ARBA00023136"/>
    </source>
</evidence>
<feature type="region of interest" description="Disordered" evidence="10">
    <location>
        <begin position="1677"/>
        <end position="1700"/>
    </location>
</feature>
<feature type="transmembrane region" description="Helical" evidence="11">
    <location>
        <begin position="347"/>
        <end position="369"/>
    </location>
</feature>
<evidence type="ECO:0000256" key="2">
    <source>
        <dbReference type="ARBA" id="ARBA00007821"/>
    </source>
</evidence>
<feature type="transmembrane region" description="Helical" evidence="11">
    <location>
        <begin position="1610"/>
        <end position="1628"/>
    </location>
</feature>